<dbReference type="InterPro" id="IPR050277">
    <property type="entry name" value="Sodium:Solute_Symporter"/>
</dbReference>
<keyword evidence="4" id="KW-1003">Cell membrane</keyword>
<evidence type="ECO:0000256" key="4">
    <source>
        <dbReference type="ARBA" id="ARBA00022475"/>
    </source>
</evidence>
<evidence type="ECO:0000256" key="7">
    <source>
        <dbReference type="ARBA" id="ARBA00022989"/>
    </source>
</evidence>
<keyword evidence="8" id="KW-0915">Sodium</keyword>
<evidence type="ECO:0000256" key="6">
    <source>
        <dbReference type="ARBA" id="ARBA00022847"/>
    </source>
</evidence>
<reference evidence="15" key="1">
    <citation type="submission" date="2019-01" db="EMBL/GenBank/DDBJ databases">
        <authorList>
            <consortium name="Genoscope - CEA"/>
            <person name="William W."/>
        </authorList>
    </citation>
    <scope>NUCLEOTIDE SEQUENCE</scope>
    <source>
        <strain evidence="15">CR-1</strain>
    </source>
</reference>
<comment type="subcellular location">
    <subcellularLocation>
        <location evidence="1">Cell membrane</location>
        <topology evidence="1">Multi-pass membrane protein</topology>
    </subcellularLocation>
</comment>
<feature type="transmembrane region" description="Helical" evidence="14">
    <location>
        <begin position="461"/>
        <end position="483"/>
    </location>
</feature>
<dbReference type="GO" id="GO:0015293">
    <property type="term" value="F:symporter activity"/>
    <property type="evidence" value="ECO:0007669"/>
    <property type="project" value="UniProtKB-KW"/>
</dbReference>
<dbReference type="InterPro" id="IPR038377">
    <property type="entry name" value="Na/Glc_symporter_sf"/>
</dbReference>
<name>A0A484HDS1_9BACT</name>
<evidence type="ECO:0000256" key="12">
    <source>
        <dbReference type="ARBA" id="ARBA00033708"/>
    </source>
</evidence>
<evidence type="ECO:0000313" key="15">
    <source>
        <dbReference type="EMBL" id="VEN73388.1"/>
    </source>
</evidence>
<comment type="catalytic activity">
    <reaction evidence="12">
        <text>L-proline(in) + Na(+)(in) = L-proline(out) + Na(+)(out)</text>
        <dbReference type="Rhea" id="RHEA:28967"/>
        <dbReference type="ChEBI" id="CHEBI:29101"/>
        <dbReference type="ChEBI" id="CHEBI:60039"/>
    </reaction>
</comment>
<keyword evidence="3" id="KW-0813">Transport</keyword>
<dbReference type="PROSITE" id="PS50283">
    <property type="entry name" value="NA_SOLUT_SYMP_3"/>
    <property type="match status" value="1"/>
</dbReference>
<dbReference type="CDD" id="cd10322">
    <property type="entry name" value="SLC5sbd"/>
    <property type="match status" value="1"/>
</dbReference>
<feature type="transmembrane region" description="Helical" evidence="14">
    <location>
        <begin position="191"/>
        <end position="211"/>
    </location>
</feature>
<keyword evidence="10 14" id="KW-0472">Membrane</keyword>
<keyword evidence="9" id="KW-0406">Ion transport</keyword>
<feature type="transmembrane region" description="Helical" evidence="14">
    <location>
        <begin position="387"/>
        <end position="415"/>
    </location>
</feature>
<feature type="transmembrane region" description="Helical" evidence="14">
    <location>
        <begin position="436"/>
        <end position="455"/>
    </location>
</feature>
<gene>
    <name evidence="15" type="ORF">EPICR_170003</name>
</gene>
<feature type="transmembrane region" description="Helical" evidence="14">
    <location>
        <begin position="45"/>
        <end position="63"/>
    </location>
</feature>
<dbReference type="PANTHER" id="PTHR48086:SF3">
    <property type="entry name" value="SODIUM_PROLINE SYMPORTER"/>
    <property type="match status" value="1"/>
</dbReference>
<dbReference type="PANTHER" id="PTHR48086">
    <property type="entry name" value="SODIUM/PROLINE SYMPORTER-RELATED"/>
    <property type="match status" value="1"/>
</dbReference>
<dbReference type="EMBL" id="CAACVI010000009">
    <property type="protein sequence ID" value="VEN73388.1"/>
    <property type="molecule type" value="Genomic_DNA"/>
</dbReference>
<protein>
    <submittedName>
        <fullName evidence="15">Sodium:solute symporter</fullName>
    </submittedName>
</protein>
<feature type="transmembrane region" description="Helical" evidence="14">
    <location>
        <begin position="288"/>
        <end position="310"/>
    </location>
</feature>
<feature type="transmembrane region" description="Helical" evidence="14">
    <location>
        <begin position="516"/>
        <end position="542"/>
    </location>
</feature>
<feature type="transmembrane region" description="Helical" evidence="14">
    <location>
        <begin position="121"/>
        <end position="140"/>
    </location>
</feature>
<organism evidence="15">
    <name type="scientific">uncultured Desulfobacteraceae bacterium</name>
    <dbReference type="NCBI Taxonomy" id="218296"/>
    <lineage>
        <taxon>Bacteria</taxon>
        <taxon>Pseudomonadati</taxon>
        <taxon>Thermodesulfobacteriota</taxon>
        <taxon>Desulfobacteria</taxon>
        <taxon>Desulfobacterales</taxon>
        <taxon>Desulfobacteraceae</taxon>
        <taxon>environmental samples</taxon>
    </lineage>
</organism>
<feature type="transmembrane region" description="Helical" evidence="14">
    <location>
        <begin position="75"/>
        <end position="94"/>
    </location>
</feature>
<keyword evidence="5 14" id="KW-0812">Transmembrane</keyword>
<evidence type="ECO:0000256" key="8">
    <source>
        <dbReference type="ARBA" id="ARBA00023053"/>
    </source>
</evidence>
<feature type="transmembrane region" description="Helical" evidence="14">
    <location>
        <begin position="490"/>
        <end position="510"/>
    </location>
</feature>
<evidence type="ECO:0000256" key="2">
    <source>
        <dbReference type="ARBA" id="ARBA00006434"/>
    </source>
</evidence>
<dbReference type="Pfam" id="PF00474">
    <property type="entry name" value="SSF"/>
    <property type="match status" value="2"/>
</dbReference>
<dbReference type="AlphaFoldDB" id="A0A484HDS1"/>
<keyword evidence="6" id="KW-0769">Symport</keyword>
<feature type="transmembrane region" description="Helical" evidence="14">
    <location>
        <begin position="6"/>
        <end position="24"/>
    </location>
</feature>
<dbReference type="Gene3D" id="1.20.1730.10">
    <property type="entry name" value="Sodium/glucose cotransporter"/>
    <property type="match status" value="1"/>
</dbReference>
<evidence type="ECO:0000256" key="1">
    <source>
        <dbReference type="ARBA" id="ARBA00004651"/>
    </source>
</evidence>
<evidence type="ECO:0000256" key="5">
    <source>
        <dbReference type="ARBA" id="ARBA00022692"/>
    </source>
</evidence>
<keyword evidence="7 14" id="KW-1133">Transmembrane helix</keyword>
<evidence type="ECO:0000256" key="9">
    <source>
        <dbReference type="ARBA" id="ARBA00023065"/>
    </source>
</evidence>
<evidence type="ECO:0000256" key="14">
    <source>
        <dbReference type="SAM" id="Phobius"/>
    </source>
</evidence>
<evidence type="ECO:0000256" key="10">
    <source>
        <dbReference type="ARBA" id="ARBA00023136"/>
    </source>
</evidence>
<evidence type="ECO:0000256" key="11">
    <source>
        <dbReference type="ARBA" id="ARBA00023201"/>
    </source>
</evidence>
<feature type="transmembrane region" description="Helical" evidence="14">
    <location>
        <begin position="616"/>
        <end position="635"/>
    </location>
</feature>
<accession>A0A484HDS1</accession>
<dbReference type="InterPro" id="IPR001734">
    <property type="entry name" value="Na/solute_symporter"/>
</dbReference>
<feature type="transmembrane region" description="Helical" evidence="14">
    <location>
        <begin position="155"/>
        <end position="179"/>
    </location>
</feature>
<dbReference type="GO" id="GO:0005886">
    <property type="term" value="C:plasma membrane"/>
    <property type="evidence" value="ECO:0007669"/>
    <property type="project" value="UniProtKB-SubCell"/>
</dbReference>
<evidence type="ECO:0000256" key="3">
    <source>
        <dbReference type="ARBA" id="ARBA00022448"/>
    </source>
</evidence>
<sequence length="659" mass="72923">MGTHVYWLFFFVLLYWSYCITIGVKGYLAAKTGADYFIAGRQLNIWVFVLAATATSFSGWTFVGHPALVWRDGLPYAYASFYAITIPFTGVLFLKRQWLLGKRYGYVTPGEMYSDYYKSEWMRILTVIVALFFSIPYLGIQLRASGVLFNILTDGLFSVTVGMWLLAVVVLVYVSLGGLRSVAYVDTLQCILLWAGICALGIISVNFAGGWSELTGKFGDIVAWIQSGGSEVPRWADPEAVKTVLQHKSAVFKITPGGNSHLISVPGVIQWVPAGGKAVGGAWTGVMILTYMFALMGIHASPAFSMWGFANKDPKPFPLQQVWASSLGIGFALFVFTALQGMGGWVLAMFKPAGATETILPMADLIGGKQANLVPYLIHLMKDAAPFAVGILAICALAAMQSTGAAYMSTASGMLTRDIVKKYIRKDMTEIQQTQWGRFMVLMVVVSALIFATFVPGAIVMLGGLAVSYGFMMYPALIGTLYWPWLTRQGIVAGLICGIIAVTLTFKFKFGLPWGAYPLTIHCAGWGILFNLPIAILISFFTQPDKDEMDRKMSYHNFIREHASLPEDKKPLIKLGWIFTLLWFFFAIGPGCVLGNSFFGDPSNPSAWFMGMSPIWIWQIVWWILGVFMMWFLAFKLEMSTNIAGAFEALKHDIYEEKK</sequence>
<keyword evidence="11" id="KW-0739">Sodium transport</keyword>
<feature type="transmembrane region" description="Helical" evidence="14">
    <location>
        <begin position="575"/>
        <end position="596"/>
    </location>
</feature>
<evidence type="ECO:0000256" key="13">
    <source>
        <dbReference type="RuleBase" id="RU362091"/>
    </source>
</evidence>
<comment type="similarity">
    <text evidence="2 13">Belongs to the sodium:solute symporter (SSF) (TC 2.A.21) family.</text>
</comment>
<dbReference type="GO" id="GO:0006814">
    <property type="term" value="P:sodium ion transport"/>
    <property type="evidence" value="ECO:0007669"/>
    <property type="project" value="UniProtKB-KW"/>
</dbReference>
<proteinExistence type="inferred from homology"/>
<feature type="transmembrane region" description="Helical" evidence="14">
    <location>
        <begin position="322"/>
        <end position="342"/>
    </location>
</feature>